<dbReference type="GO" id="GO:0005886">
    <property type="term" value="C:plasma membrane"/>
    <property type="evidence" value="ECO:0007669"/>
    <property type="project" value="TreeGrafter"/>
</dbReference>
<dbReference type="GO" id="GO:0005524">
    <property type="term" value="F:ATP binding"/>
    <property type="evidence" value="ECO:0007669"/>
    <property type="project" value="UniProtKB-KW"/>
</dbReference>
<dbReference type="Pfam" id="PF00005">
    <property type="entry name" value="ABC_tran"/>
    <property type="match status" value="1"/>
</dbReference>
<gene>
    <name evidence="5" type="ORF">D7223_30615</name>
</gene>
<evidence type="ECO:0000313" key="6">
    <source>
        <dbReference type="Proteomes" id="UP000281726"/>
    </source>
</evidence>
<dbReference type="PROSITE" id="PS50893">
    <property type="entry name" value="ABC_TRANSPORTER_2"/>
    <property type="match status" value="1"/>
</dbReference>
<evidence type="ECO:0000259" key="4">
    <source>
        <dbReference type="PROSITE" id="PS50893"/>
    </source>
</evidence>
<dbReference type="GO" id="GO:0022857">
    <property type="term" value="F:transmembrane transporter activity"/>
    <property type="evidence" value="ECO:0007669"/>
    <property type="project" value="TreeGrafter"/>
</dbReference>
<dbReference type="PROSITE" id="PS00211">
    <property type="entry name" value="ABC_TRANSPORTER_1"/>
    <property type="match status" value="1"/>
</dbReference>
<dbReference type="AlphaFoldDB" id="A0A3A9YRR5"/>
<dbReference type="OrthoDB" id="9802264at2"/>
<evidence type="ECO:0000256" key="2">
    <source>
        <dbReference type="ARBA" id="ARBA00022741"/>
    </source>
</evidence>
<keyword evidence="6" id="KW-1185">Reference proteome</keyword>
<dbReference type="SUPFAM" id="SSF52540">
    <property type="entry name" value="P-loop containing nucleoside triphosphate hydrolases"/>
    <property type="match status" value="1"/>
</dbReference>
<dbReference type="GO" id="GO:0016887">
    <property type="term" value="F:ATP hydrolysis activity"/>
    <property type="evidence" value="ECO:0007669"/>
    <property type="project" value="InterPro"/>
</dbReference>
<organism evidence="5 6">
    <name type="scientific">Micromonospora endolithica</name>
    <dbReference type="NCBI Taxonomy" id="230091"/>
    <lineage>
        <taxon>Bacteria</taxon>
        <taxon>Bacillati</taxon>
        <taxon>Actinomycetota</taxon>
        <taxon>Actinomycetes</taxon>
        <taxon>Micromonosporales</taxon>
        <taxon>Micromonosporaceae</taxon>
        <taxon>Micromonospora</taxon>
    </lineage>
</organism>
<reference evidence="5 6" key="1">
    <citation type="journal article" date="2004" name="Syst. Appl. Microbiol.">
        <title>Cryptoendolithic actinomycetes from antarctic sandstone rock samples: Micromonospora endolithica sp. nov. and two isolates related to Micromonospora coerulea Jensen 1932.</title>
        <authorList>
            <person name="Hirsch P."/>
            <person name="Mevs U."/>
            <person name="Kroppenstedt R.M."/>
            <person name="Schumann P."/>
            <person name="Stackebrandt E."/>
        </authorList>
    </citation>
    <scope>NUCLEOTIDE SEQUENCE [LARGE SCALE GENOMIC DNA]</scope>
    <source>
        <strain evidence="5 6">JCM 12677</strain>
    </source>
</reference>
<dbReference type="FunFam" id="3.40.50.300:FF:000032">
    <property type="entry name" value="Export ABC transporter ATP-binding protein"/>
    <property type="match status" value="1"/>
</dbReference>
<sequence>MESSPSHKQSGTPLLRSEQLRVTYGLTRALDGVDLTVERGDSIAIIGSSGSGKSTLLHCLSGLVAPSEGRAWFTGRDLNTMSDAERSALRRQRFGFVFQFGHLVPELTALENVSLNLRLNGVGRGPAEETARSWLRDLGVEELARRRPGEMSGGQQQRVAVARALAPEPDVIFADEPTGALDTANGELVLDLLVQQVRNRRCALVLVTHDDKIAAYAEREVVLRDGRVVPPATGAPR</sequence>
<dbReference type="Gene3D" id="3.40.50.300">
    <property type="entry name" value="P-loop containing nucleotide triphosphate hydrolases"/>
    <property type="match status" value="1"/>
</dbReference>
<dbReference type="InterPro" id="IPR003439">
    <property type="entry name" value="ABC_transporter-like_ATP-bd"/>
</dbReference>
<dbReference type="CDD" id="cd03255">
    <property type="entry name" value="ABC_MJ0796_LolCDE_FtsE"/>
    <property type="match status" value="1"/>
</dbReference>
<dbReference type="PANTHER" id="PTHR24220:SF685">
    <property type="entry name" value="ABC TRANSPORTER RELATED"/>
    <property type="match status" value="1"/>
</dbReference>
<name>A0A3A9YRR5_9ACTN</name>
<evidence type="ECO:0000256" key="1">
    <source>
        <dbReference type="ARBA" id="ARBA00022448"/>
    </source>
</evidence>
<keyword evidence="3 5" id="KW-0067">ATP-binding</keyword>
<dbReference type="InterPro" id="IPR027417">
    <property type="entry name" value="P-loop_NTPase"/>
</dbReference>
<dbReference type="InterPro" id="IPR003593">
    <property type="entry name" value="AAA+_ATPase"/>
</dbReference>
<dbReference type="InterPro" id="IPR015854">
    <property type="entry name" value="ABC_transpr_LolD-like"/>
</dbReference>
<dbReference type="InterPro" id="IPR017871">
    <property type="entry name" value="ABC_transporter-like_CS"/>
</dbReference>
<dbReference type="RefSeq" id="WP_120732921.1">
    <property type="nucleotide sequence ID" value="NZ_RBAK01000020.1"/>
</dbReference>
<comment type="caution">
    <text evidence="5">The sequence shown here is derived from an EMBL/GenBank/DDBJ whole genome shotgun (WGS) entry which is preliminary data.</text>
</comment>
<dbReference type="EMBL" id="RBAK01000020">
    <property type="protein sequence ID" value="RKN38703.1"/>
    <property type="molecule type" value="Genomic_DNA"/>
</dbReference>
<accession>A0A3A9YRR5</accession>
<keyword evidence="1" id="KW-0813">Transport</keyword>
<dbReference type="Proteomes" id="UP000281726">
    <property type="component" value="Unassembled WGS sequence"/>
</dbReference>
<dbReference type="InterPro" id="IPR017911">
    <property type="entry name" value="MacB-like_ATP-bd"/>
</dbReference>
<evidence type="ECO:0000313" key="5">
    <source>
        <dbReference type="EMBL" id="RKN38703.1"/>
    </source>
</evidence>
<keyword evidence="2" id="KW-0547">Nucleotide-binding</keyword>
<dbReference type="SMART" id="SM00382">
    <property type="entry name" value="AAA"/>
    <property type="match status" value="1"/>
</dbReference>
<dbReference type="PANTHER" id="PTHR24220">
    <property type="entry name" value="IMPORT ATP-BINDING PROTEIN"/>
    <property type="match status" value="1"/>
</dbReference>
<proteinExistence type="predicted"/>
<dbReference type="GO" id="GO:0098796">
    <property type="term" value="C:membrane protein complex"/>
    <property type="evidence" value="ECO:0007669"/>
    <property type="project" value="UniProtKB-ARBA"/>
</dbReference>
<evidence type="ECO:0000256" key="3">
    <source>
        <dbReference type="ARBA" id="ARBA00022840"/>
    </source>
</evidence>
<feature type="domain" description="ABC transporter" evidence="4">
    <location>
        <begin position="15"/>
        <end position="236"/>
    </location>
</feature>
<protein>
    <submittedName>
        <fullName evidence="5">ABC transporter ATP-binding protein</fullName>
    </submittedName>
</protein>